<proteinExistence type="predicted"/>
<dbReference type="RefSeq" id="WP_250082850.1">
    <property type="nucleotide sequence ID" value="NZ_JAMJPJ010000024.1"/>
</dbReference>
<keyword evidence="1" id="KW-1133">Transmembrane helix</keyword>
<keyword evidence="1" id="KW-0812">Transmembrane</keyword>
<evidence type="ECO:0000313" key="3">
    <source>
        <dbReference type="Proteomes" id="UP001165308"/>
    </source>
</evidence>
<comment type="caution">
    <text evidence="2">The sequence shown here is derived from an EMBL/GenBank/DDBJ whole genome shotgun (WGS) entry which is preliminary data.</text>
</comment>
<reference evidence="2" key="1">
    <citation type="submission" date="2022-05" db="EMBL/GenBank/DDBJ databases">
        <title>Halomonas geminus sp. nov. and Halomonas llamarensis sp. nov. isolated from high-altitude salars of the Atacama Desert.</title>
        <authorList>
            <person name="Hintersatz C."/>
            <person name="Rojas L.A."/>
            <person name="Wei T.-S."/>
            <person name="Kutschke S."/>
            <person name="Lehmann F."/>
            <person name="Jain R."/>
            <person name="Pollmann K."/>
        </authorList>
    </citation>
    <scope>NUCLEOTIDE SEQUENCE</scope>
    <source>
        <strain evidence="2">ATCHA</strain>
    </source>
</reference>
<evidence type="ECO:0000256" key="1">
    <source>
        <dbReference type="SAM" id="Phobius"/>
    </source>
</evidence>
<keyword evidence="3" id="KW-1185">Reference proteome</keyword>
<evidence type="ECO:0008006" key="4">
    <source>
        <dbReference type="Google" id="ProtNLM"/>
    </source>
</evidence>
<organism evidence="2 3">
    <name type="scientific">Halomonas llamarensis</name>
    <dbReference type="NCBI Taxonomy" id="2945104"/>
    <lineage>
        <taxon>Bacteria</taxon>
        <taxon>Pseudomonadati</taxon>
        <taxon>Pseudomonadota</taxon>
        <taxon>Gammaproteobacteria</taxon>
        <taxon>Oceanospirillales</taxon>
        <taxon>Halomonadaceae</taxon>
        <taxon>Halomonas</taxon>
    </lineage>
</organism>
<sequence length="71" mass="7864">MDSEFVKTVAGVLFAFAVTAIFRWFVMPKLNLVPNEDGSNFFFQALMVIVVVSIFVGSLLLGQYIIGMISN</sequence>
<feature type="transmembrane region" description="Helical" evidence="1">
    <location>
        <begin position="5"/>
        <end position="26"/>
    </location>
</feature>
<protein>
    <recommendedName>
        <fullName evidence="4">DUF2970 domain-containing protein</fullName>
    </recommendedName>
</protein>
<evidence type="ECO:0000313" key="2">
    <source>
        <dbReference type="EMBL" id="MCL7930872.1"/>
    </source>
</evidence>
<accession>A0ABT0SSV3</accession>
<keyword evidence="1" id="KW-0472">Membrane</keyword>
<dbReference type="EMBL" id="JAMJPJ010000024">
    <property type="protein sequence ID" value="MCL7930872.1"/>
    <property type="molecule type" value="Genomic_DNA"/>
</dbReference>
<gene>
    <name evidence="2" type="ORF">M8006_12945</name>
</gene>
<feature type="transmembrane region" description="Helical" evidence="1">
    <location>
        <begin position="41"/>
        <end position="66"/>
    </location>
</feature>
<dbReference type="Proteomes" id="UP001165308">
    <property type="component" value="Unassembled WGS sequence"/>
</dbReference>
<name>A0ABT0SSV3_9GAMM</name>